<organism evidence="9 10">
    <name type="scientific">Salipaludibacillus neizhouensis</name>
    <dbReference type="NCBI Taxonomy" id="885475"/>
    <lineage>
        <taxon>Bacteria</taxon>
        <taxon>Bacillati</taxon>
        <taxon>Bacillota</taxon>
        <taxon>Bacilli</taxon>
        <taxon>Bacillales</taxon>
        <taxon>Bacillaceae</taxon>
    </lineage>
</organism>
<dbReference type="Proteomes" id="UP000281498">
    <property type="component" value="Unassembled WGS sequence"/>
</dbReference>
<sequence length="172" mass="19012">MIRSREWIIHTDLALFRMMNQSHSMYHKGMTLVTHLGGGICTVSLACLFLLFAQEAWQIIAFQSAVALLVSHTTVYLIKKQFSRQRPYLTNKCSIVAANPLKDSSFPSGHTTAIFSFTTPIMIYAPVFIPFLLIIGLLVGVSRVALGLHYPSDIIVGAALGFLTALLVQIIM</sequence>
<dbReference type="EMBL" id="PDOE01000001">
    <property type="protein sequence ID" value="RKL69269.1"/>
    <property type="molecule type" value="Genomic_DNA"/>
</dbReference>
<keyword evidence="6 7" id="KW-0472">Membrane</keyword>
<protein>
    <submittedName>
        <fullName evidence="9">Phosphatase PAP2 family protein</fullName>
    </submittedName>
</protein>
<keyword evidence="5 7" id="KW-1133">Transmembrane helix</keyword>
<evidence type="ECO:0000256" key="4">
    <source>
        <dbReference type="ARBA" id="ARBA00022801"/>
    </source>
</evidence>
<evidence type="ECO:0000256" key="2">
    <source>
        <dbReference type="ARBA" id="ARBA00022475"/>
    </source>
</evidence>
<dbReference type="AlphaFoldDB" id="A0A3A9KAU7"/>
<keyword evidence="3 7" id="KW-0812">Transmembrane</keyword>
<evidence type="ECO:0000256" key="1">
    <source>
        <dbReference type="ARBA" id="ARBA00004651"/>
    </source>
</evidence>
<feature type="transmembrane region" description="Helical" evidence="7">
    <location>
        <begin position="121"/>
        <end position="142"/>
    </location>
</feature>
<dbReference type="GO" id="GO:0005886">
    <property type="term" value="C:plasma membrane"/>
    <property type="evidence" value="ECO:0007669"/>
    <property type="project" value="UniProtKB-SubCell"/>
</dbReference>
<feature type="transmembrane region" description="Helical" evidence="7">
    <location>
        <begin position="32"/>
        <end position="53"/>
    </location>
</feature>
<dbReference type="PANTHER" id="PTHR14969:SF62">
    <property type="entry name" value="DECAPRENYLPHOSPHORYL-5-PHOSPHORIBOSE PHOSPHATASE RV3807C-RELATED"/>
    <property type="match status" value="1"/>
</dbReference>
<comment type="subcellular location">
    <subcellularLocation>
        <location evidence="1">Cell membrane</location>
        <topology evidence="1">Multi-pass membrane protein</topology>
    </subcellularLocation>
</comment>
<comment type="caution">
    <text evidence="9">The sequence shown here is derived from an EMBL/GenBank/DDBJ whole genome shotgun (WGS) entry which is preliminary data.</text>
</comment>
<evidence type="ECO:0000259" key="8">
    <source>
        <dbReference type="SMART" id="SM00014"/>
    </source>
</evidence>
<dbReference type="SMART" id="SM00014">
    <property type="entry name" value="acidPPc"/>
    <property type="match status" value="1"/>
</dbReference>
<evidence type="ECO:0000256" key="3">
    <source>
        <dbReference type="ARBA" id="ARBA00022692"/>
    </source>
</evidence>
<dbReference type="GO" id="GO:0016787">
    <property type="term" value="F:hydrolase activity"/>
    <property type="evidence" value="ECO:0007669"/>
    <property type="project" value="UniProtKB-KW"/>
</dbReference>
<feature type="transmembrane region" description="Helical" evidence="7">
    <location>
        <begin position="59"/>
        <end position="78"/>
    </location>
</feature>
<dbReference type="SUPFAM" id="SSF48317">
    <property type="entry name" value="Acid phosphatase/Vanadium-dependent haloperoxidase"/>
    <property type="match status" value="1"/>
</dbReference>
<proteinExistence type="predicted"/>
<dbReference type="Gene3D" id="1.20.144.10">
    <property type="entry name" value="Phosphatidic acid phosphatase type 2/haloperoxidase"/>
    <property type="match status" value="2"/>
</dbReference>
<dbReference type="OrthoDB" id="9789113at2"/>
<accession>A0A3A9KAU7</accession>
<dbReference type="InterPro" id="IPR000326">
    <property type="entry name" value="PAP2/HPO"/>
</dbReference>
<evidence type="ECO:0000256" key="7">
    <source>
        <dbReference type="SAM" id="Phobius"/>
    </source>
</evidence>
<feature type="transmembrane region" description="Helical" evidence="7">
    <location>
        <begin position="154"/>
        <end position="171"/>
    </location>
</feature>
<dbReference type="PANTHER" id="PTHR14969">
    <property type="entry name" value="SPHINGOSINE-1-PHOSPHATE PHOSPHOHYDROLASE"/>
    <property type="match status" value="1"/>
</dbReference>
<keyword evidence="10" id="KW-1185">Reference proteome</keyword>
<evidence type="ECO:0000313" key="9">
    <source>
        <dbReference type="EMBL" id="RKL69269.1"/>
    </source>
</evidence>
<reference evidence="9 10" key="1">
    <citation type="submission" date="2017-10" db="EMBL/GenBank/DDBJ databases">
        <title>Bacillus sp. nov., a halophilic bacterium isolated from a Keqin Lake.</title>
        <authorList>
            <person name="Wang H."/>
        </authorList>
    </citation>
    <scope>NUCLEOTIDE SEQUENCE [LARGE SCALE GENOMIC DNA]</scope>
    <source>
        <strain evidence="9 10">KCTC 13187</strain>
    </source>
</reference>
<dbReference type="RefSeq" id="WP_110936092.1">
    <property type="nucleotide sequence ID" value="NZ_KZ614146.1"/>
</dbReference>
<evidence type="ECO:0000256" key="6">
    <source>
        <dbReference type="ARBA" id="ARBA00023136"/>
    </source>
</evidence>
<keyword evidence="4" id="KW-0378">Hydrolase</keyword>
<evidence type="ECO:0000256" key="5">
    <source>
        <dbReference type="ARBA" id="ARBA00022989"/>
    </source>
</evidence>
<name>A0A3A9KAU7_9BACI</name>
<gene>
    <name evidence="9" type="ORF">CR203_04370</name>
</gene>
<dbReference type="Pfam" id="PF01569">
    <property type="entry name" value="PAP2"/>
    <property type="match status" value="1"/>
</dbReference>
<feature type="domain" description="Phosphatidic acid phosphatase type 2/haloperoxidase" evidence="8">
    <location>
        <begin position="62"/>
        <end position="169"/>
    </location>
</feature>
<dbReference type="InterPro" id="IPR036938">
    <property type="entry name" value="PAP2/HPO_sf"/>
</dbReference>
<keyword evidence="2" id="KW-1003">Cell membrane</keyword>
<evidence type="ECO:0000313" key="10">
    <source>
        <dbReference type="Proteomes" id="UP000281498"/>
    </source>
</evidence>